<dbReference type="EMBL" id="CM043808">
    <property type="protein sequence ID" value="KAI4802470.1"/>
    <property type="molecule type" value="Genomic_DNA"/>
</dbReference>
<evidence type="ECO:0000313" key="1">
    <source>
        <dbReference type="EMBL" id="KAI4802470.1"/>
    </source>
</evidence>
<keyword evidence="2" id="KW-1185">Reference proteome</keyword>
<name>A0ACB9VRN1_CHAAC</name>
<sequence length="231" mass="24939">MTLASIFVLLICQPLLFLSLIICLFIRMSFVWLTGLSCPDFQSGGPSVAGWSGTPFPIRLGRLGKGCRGLTITHHHTPEARTETAKDLGPDHILSSIKCSKCELQPTMSRIPIRRVGSTETPPAYSPTGTNPVSSGDMDTATMKVWKLLRPGLHRHLSLSGVSGKDGGMQLASKALMTKSPEMSLSYKGNDTIIETAHETDETEQEVEEAAVLPLPETVNMCETVTLCGEA</sequence>
<dbReference type="Proteomes" id="UP001057452">
    <property type="component" value="Chromosome 24"/>
</dbReference>
<comment type="caution">
    <text evidence="1">The sequence shown here is derived from an EMBL/GenBank/DDBJ whole genome shotgun (WGS) entry which is preliminary data.</text>
</comment>
<protein>
    <submittedName>
        <fullName evidence="1">Uncharacterized protein</fullName>
    </submittedName>
</protein>
<evidence type="ECO:0000313" key="2">
    <source>
        <dbReference type="Proteomes" id="UP001057452"/>
    </source>
</evidence>
<organism evidence="1 2">
    <name type="scientific">Chaenocephalus aceratus</name>
    <name type="common">Blackfin icefish</name>
    <name type="synonym">Chaenichthys aceratus</name>
    <dbReference type="NCBI Taxonomy" id="36190"/>
    <lineage>
        <taxon>Eukaryota</taxon>
        <taxon>Metazoa</taxon>
        <taxon>Chordata</taxon>
        <taxon>Craniata</taxon>
        <taxon>Vertebrata</taxon>
        <taxon>Euteleostomi</taxon>
        <taxon>Actinopterygii</taxon>
        <taxon>Neopterygii</taxon>
        <taxon>Teleostei</taxon>
        <taxon>Neoteleostei</taxon>
        <taxon>Acanthomorphata</taxon>
        <taxon>Eupercaria</taxon>
        <taxon>Perciformes</taxon>
        <taxon>Notothenioidei</taxon>
        <taxon>Channichthyidae</taxon>
        <taxon>Chaenocephalus</taxon>
    </lineage>
</organism>
<gene>
    <name evidence="1" type="ORF">KUCAC02_020306</name>
</gene>
<proteinExistence type="predicted"/>
<reference evidence="1" key="1">
    <citation type="submission" date="2022-05" db="EMBL/GenBank/DDBJ databases">
        <title>Chromosome-level genome of Chaenocephalus aceratus.</title>
        <authorList>
            <person name="Park H."/>
        </authorList>
    </citation>
    <scope>NUCLEOTIDE SEQUENCE</scope>
    <source>
        <strain evidence="1">KU_202001</strain>
    </source>
</reference>
<accession>A0ACB9VRN1</accession>